<dbReference type="Gene3D" id="3.40.50.200">
    <property type="entry name" value="Peptidase S8/S53 domain"/>
    <property type="match status" value="1"/>
</dbReference>
<dbReference type="InterPro" id="IPR036852">
    <property type="entry name" value="Peptidase_S8/S53_dom_sf"/>
</dbReference>
<keyword evidence="13" id="KW-1185">Reference proteome</keyword>
<sequence length="621" mass="66916">MALASPTLVLHEKRDSSPSEWVRKSAAHSDAIILLRIALGSRNEEAAHDRLMDISDPSSPNFGKHWTAQQVSEFFAPSTETLHAVQSWLSSSGIPPSRQNVSPSGASIKVSATVNEAESLLGTKYYVWENTRSNAISISCDGYYIPQHLQPYIAFISPTVNLHPSYPSSGRSRQHKRTMPLRSSRPISHPPITYRVADAANLTECWSSVTPGCIRALYGVPASSTATQGNELGIFESGDVYDQEDLDSFFTQFASNIPNGTHPILQSVDGGSAPVSTEDGGGESTLDFDLSFPLVYPQQIKLFQTFNGRTAYSGSSFFDSFLDALDGSYCAYGGGDDPKYDPHFPNATLWNGTRQCGVYEPTNVISLSYELAEAAYSPAYEKRICQEYLKLALMGTSIIYSSGDNGTLSRAGVWGCLADGAQNPSFPSSCPYVTSVGATQIAPGAPVTAPEVAVNPTNNPDGFLFNLQFSSGGGFSNVFTQPSYQKAAVNAFLSNSTGLPPAHTFNRTGRGFPDVSANGYNIAVYTNGYYGLSLGTSASAPIFASLITRLNEERILAGKKAVGFLNNILYQHPEMFNDITEGYNLGCNAHAAFYASKGWDPVTGLGTPNYPKMRDVFLSLP</sequence>
<evidence type="ECO:0000256" key="10">
    <source>
        <dbReference type="SAM" id="MobiDB-lite"/>
    </source>
</evidence>
<name>A0A507QJE1_MONPU</name>
<dbReference type="InterPro" id="IPR015366">
    <property type="entry name" value="S53_propep"/>
</dbReference>
<dbReference type="InterPro" id="IPR030400">
    <property type="entry name" value="Sedolisin_dom"/>
</dbReference>
<feature type="active site" description="Charge relay system" evidence="9">
    <location>
        <position position="537"/>
    </location>
</feature>
<feature type="active site" description="Charge relay system" evidence="9">
    <location>
        <position position="283"/>
    </location>
</feature>
<evidence type="ECO:0000256" key="4">
    <source>
        <dbReference type="ARBA" id="ARBA00022729"/>
    </source>
</evidence>
<dbReference type="GO" id="GO:0008240">
    <property type="term" value="F:tripeptidyl-peptidase activity"/>
    <property type="evidence" value="ECO:0007669"/>
    <property type="project" value="TreeGrafter"/>
</dbReference>
<keyword evidence="8" id="KW-0865">Zymogen</keyword>
<feature type="binding site" evidence="9">
    <location>
        <position position="578"/>
    </location>
    <ligand>
        <name>Ca(2+)</name>
        <dbReference type="ChEBI" id="CHEBI:29108"/>
    </ligand>
</feature>
<dbReference type="CDD" id="cd11377">
    <property type="entry name" value="Pro-peptidase_S53"/>
    <property type="match status" value="1"/>
</dbReference>
<dbReference type="Pfam" id="PF09286">
    <property type="entry name" value="Pro-kuma_activ"/>
    <property type="match status" value="1"/>
</dbReference>
<evidence type="ECO:0000256" key="6">
    <source>
        <dbReference type="ARBA" id="ARBA00022825"/>
    </source>
</evidence>
<dbReference type="AlphaFoldDB" id="A0A507QJE1"/>
<feature type="binding site" evidence="9">
    <location>
        <position position="579"/>
    </location>
    <ligand>
        <name>Ca(2+)</name>
        <dbReference type="ChEBI" id="CHEBI:29108"/>
    </ligand>
</feature>
<feature type="active site" description="Charge relay system" evidence="9">
    <location>
        <position position="287"/>
    </location>
</feature>
<keyword evidence="5 9" id="KW-0378">Hydrolase</keyword>
<dbReference type="GO" id="GO:0004252">
    <property type="term" value="F:serine-type endopeptidase activity"/>
    <property type="evidence" value="ECO:0007669"/>
    <property type="project" value="UniProtKB-UniRule"/>
</dbReference>
<dbReference type="SUPFAM" id="SSF54897">
    <property type="entry name" value="Protease propeptides/inhibitors"/>
    <property type="match status" value="1"/>
</dbReference>
<feature type="binding site" evidence="9">
    <location>
        <position position="598"/>
    </location>
    <ligand>
        <name>Ca(2+)</name>
        <dbReference type="ChEBI" id="CHEBI:29108"/>
    </ligand>
</feature>
<evidence type="ECO:0000256" key="9">
    <source>
        <dbReference type="PROSITE-ProRule" id="PRU01032"/>
    </source>
</evidence>
<proteinExistence type="predicted"/>
<dbReference type="Proteomes" id="UP000319663">
    <property type="component" value="Unassembled WGS sequence"/>
</dbReference>
<evidence type="ECO:0000256" key="1">
    <source>
        <dbReference type="ARBA" id="ARBA00004239"/>
    </source>
</evidence>
<dbReference type="OrthoDB" id="409122at2759"/>
<comment type="subcellular location">
    <subcellularLocation>
        <location evidence="1">Secreted</location>
        <location evidence="1">Extracellular space</location>
    </subcellularLocation>
</comment>
<dbReference type="SUPFAM" id="SSF52743">
    <property type="entry name" value="Subtilisin-like"/>
    <property type="match status" value="1"/>
</dbReference>
<comment type="caution">
    <text evidence="12">The sequence shown here is derived from an EMBL/GenBank/DDBJ whole genome shotgun (WGS) entry which is preliminary data.</text>
</comment>
<dbReference type="GO" id="GO:0005576">
    <property type="term" value="C:extracellular region"/>
    <property type="evidence" value="ECO:0007669"/>
    <property type="project" value="UniProtKB-SubCell"/>
</dbReference>
<feature type="domain" description="Peptidase S53" evidence="11">
    <location>
        <begin position="208"/>
        <end position="620"/>
    </location>
</feature>
<dbReference type="GO" id="GO:0006508">
    <property type="term" value="P:proteolysis"/>
    <property type="evidence" value="ECO:0007669"/>
    <property type="project" value="UniProtKB-KW"/>
</dbReference>
<gene>
    <name evidence="12" type="ORF">MPDQ_004386</name>
</gene>
<keyword evidence="7 9" id="KW-0106">Calcium</keyword>
<dbReference type="STRING" id="5098.A0A507QJE1"/>
<evidence type="ECO:0000256" key="5">
    <source>
        <dbReference type="ARBA" id="ARBA00022801"/>
    </source>
</evidence>
<dbReference type="SMART" id="SM00944">
    <property type="entry name" value="Pro-kuma_activ"/>
    <property type="match status" value="1"/>
</dbReference>
<feature type="binding site" evidence="9">
    <location>
        <position position="600"/>
    </location>
    <ligand>
        <name>Ca(2+)</name>
        <dbReference type="ChEBI" id="CHEBI:29108"/>
    </ligand>
</feature>
<keyword evidence="6 9" id="KW-0720">Serine protease</keyword>
<evidence type="ECO:0000256" key="2">
    <source>
        <dbReference type="ARBA" id="ARBA00022670"/>
    </source>
</evidence>
<dbReference type="PANTHER" id="PTHR14218:SF19">
    <property type="entry name" value="SERINE PROTEASE AORO, PUTATIVE (AFU_ORTHOLOGUE AFUA_6G10250)-RELATED"/>
    <property type="match status" value="1"/>
</dbReference>
<keyword evidence="3 9" id="KW-0479">Metal-binding</keyword>
<dbReference type="PROSITE" id="PS51695">
    <property type="entry name" value="SEDOLISIN"/>
    <property type="match status" value="1"/>
</dbReference>
<evidence type="ECO:0000256" key="8">
    <source>
        <dbReference type="ARBA" id="ARBA00023145"/>
    </source>
</evidence>
<dbReference type="PANTHER" id="PTHR14218">
    <property type="entry name" value="PROTEASE S8 TRIPEPTIDYL PEPTIDASE I CLN2"/>
    <property type="match status" value="1"/>
</dbReference>
<keyword evidence="2 9" id="KW-0645">Protease</keyword>
<evidence type="ECO:0000313" key="12">
    <source>
        <dbReference type="EMBL" id="TQB67923.1"/>
    </source>
</evidence>
<evidence type="ECO:0000256" key="7">
    <source>
        <dbReference type="ARBA" id="ARBA00022837"/>
    </source>
</evidence>
<comment type="cofactor">
    <cofactor evidence="9">
        <name>Ca(2+)</name>
        <dbReference type="ChEBI" id="CHEBI:29108"/>
    </cofactor>
    <text evidence="9">Binds 1 Ca(2+) ion per subunit.</text>
</comment>
<dbReference type="CDD" id="cd04056">
    <property type="entry name" value="Peptidases_S53"/>
    <property type="match status" value="1"/>
</dbReference>
<reference evidence="12 13" key="1">
    <citation type="submission" date="2019-06" db="EMBL/GenBank/DDBJ databases">
        <title>Wine fermentation using esterase from Monascus purpureus.</title>
        <authorList>
            <person name="Geng C."/>
            <person name="Zhang Y."/>
        </authorList>
    </citation>
    <scope>NUCLEOTIDE SEQUENCE [LARGE SCALE GENOMIC DNA]</scope>
    <source>
        <strain evidence="12">HQ1</strain>
    </source>
</reference>
<dbReference type="InterPro" id="IPR050819">
    <property type="entry name" value="Tripeptidyl-peptidase_I"/>
</dbReference>
<dbReference type="EMBL" id="VIFY01000281">
    <property type="protein sequence ID" value="TQB67923.1"/>
    <property type="molecule type" value="Genomic_DNA"/>
</dbReference>
<dbReference type="GO" id="GO:0046872">
    <property type="term" value="F:metal ion binding"/>
    <property type="evidence" value="ECO:0007669"/>
    <property type="project" value="UniProtKB-UniRule"/>
</dbReference>
<feature type="region of interest" description="Disordered" evidence="10">
    <location>
        <begin position="166"/>
        <end position="187"/>
    </location>
</feature>
<evidence type="ECO:0000256" key="3">
    <source>
        <dbReference type="ARBA" id="ARBA00022723"/>
    </source>
</evidence>
<evidence type="ECO:0000259" key="11">
    <source>
        <dbReference type="PROSITE" id="PS51695"/>
    </source>
</evidence>
<organism evidence="12 13">
    <name type="scientific">Monascus purpureus</name>
    <name type="common">Red mold</name>
    <name type="synonym">Monascus anka</name>
    <dbReference type="NCBI Taxonomy" id="5098"/>
    <lineage>
        <taxon>Eukaryota</taxon>
        <taxon>Fungi</taxon>
        <taxon>Dikarya</taxon>
        <taxon>Ascomycota</taxon>
        <taxon>Pezizomycotina</taxon>
        <taxon>Eurotiomycetes</taxon>
        <taxon>Eurotiomycetidae</taxon>
        <taxon>Eurotiales</taxon>
        <taxon>Aspergillaceae</taxon>
        <taxon>Monascus</taxon>
    </lineage>
</organism>
<evidence type="ECO:0000313" key="13">
    <source>
        <dbReference type="Proteomes" id="UP000319663"/>
    </source>
</evidence>
<accession>A0A507QJE1</accession>
<keyword evidence="4" id="KW-0732">Signal</keyword>
<protein>
    <recommendedName>
        <fullName evidence="11">Peptidase S53 domain-containing protein</fullName>
    </recommendedName>
</protein>